<dbReference type="Gene3D" id="3.40.630.90">
    <property type="match status" value="1"/>
</dbReference>
<dbReference type="EMBL" id="JABFFQ010000019">
    <property type="protein sequence ID" value="MDV4344122.1"/>
    <property type="molecule type" value="Genomic_DNA"/>
</dbReference>
<sequence length="286" mass="31035">MRSSVSSDGFLVRTMQQDEVQTAVDWAEQEGWNPGIHDAEAFYAADPEGFFIAELDGEPIGSVSVVNYGEAFAFAGLYILKPEYRNRGYGSRLFAAGMAHAGERNVGGDGVVAMQEKYRTRSGFTLAYRNIRFEGTGGGSEPKIPVDLEEVPFDRLSAYDARHFPAPRPRFLAAWIRQEGTVCRAVLADDGTIAGYGVIRRCHNGHKIGPLFADTPGIAEDIFLALATQAPGQPVYLDTPEPNAAAVALARRHGMSPVFETARIYTNAIPDLPLGEVFGVTSFELG</sequence>
<dbReference type="PANTHER" id="PTHR47237">
    <property type="entry name" value="SLL0310 PROTEIN"/>
    <property type="match status" value="1"/>
</dbReference>
<feature type="domain" description="N-acetyltransferase" evidence="1">
    <location>
        <begin position="10"/>
        <end position="147"/>
    </location>
</feature>
<accession>A0ABU3Z5M3</accession>
<dbReference type="CDD" id="cd04301">
    <property type="entry name" value="NAT_SF"/>
    <property type="match status" value="1"/>
</dbReference>
<evidence type="ECO:0000313" key="2">
    <source>
        <dbReference type="EMBL" id="MDV4344122.1"/>
    </source>
</evidence>
<dbReference type="Pfam" id="PF18014">
    <property type="entry name" value="Acetyltransf_18"/>
    <property type="match status" value="1"/>
</dbReference>
<proteinExistence type="predicted"/>
<dbReference type="InterPro" id="IPR041496">
    <property type="entry name" value="YitH/HolE_GNAT"/>
</dbReference>
<gene>
    <name evidence="2" type="ORF">HL657_13295</name>
</gene>
<name>A0ABU3Z5M3_9EURY</name>
<reference evidence="2 3" key="1">
    <citation type="submission" date="2020-05" db="EMBL/GenBank/DDBJ databases">
        <title>Isolation and characterization of methanoarchaea from a cold seep at offshore SW Taiwan.</title>
        <authorList>
            <person name="Chen Y.-W."/>
            <person name="Chen S.-C."/>
            <person name="Lai M.-C."/>
        </authorList>
    </citation>
    <scope>NUCLEOTIDE SEQUENCE [LARGE SCALE GENOMIC DNA]</scope>
    <source>
        <strain evidence="2 3">YWC-01</strain>
    </source>
</reference>
<dbReference type="PROSITE" id="PS51186">
    <property type="entry name" value="GNAT"/>
    <property type="match status" value="2"/>
</dbReference>
<evidence type="ECO:0000259" key="1">
    <source>
        <dbReference type="PROSITE" id="PS51186"/>
    </source>
</evidence>
<dbReference type="InterPro" id="IPR016181">
    <property type="entry name" value="Acyl_CoA_acyltransferase"/>
</dbReference>
<dbReference type="SUPFAM" id="SSF55729">
    <property type="entry name" value="Acyl-CoA N-acyltransferases (Nat)"/>
    <property type="match status" value="1"/>
</dbReference>
<dbReference type="Gene3D" id="3.40.630.30">
    <property type="match status" value="1"/>
</dbReference>
<comment type="caution">
    <text evidence="2">The sequence shown here is derived from an EMBL/GenBank/DDBJ whole genome shotgun (WGS) entry which is preliminary data.</text>
</comment>
<organism evidence="2 3">
    <name type="scientific">Methanoculleus nereidis</name>
    <dbReference type="NCBI Taxonomy" id="2735141"/>
    <lineage>
        <taxon>Archaea</taxon>
        <taxon>Methanobacteriati</taxon>
        <taxon>Methanobacteriota</taxon>
        <taxon>Stenosarchaea group</taxon>
        <taxon>Methanomicrobia</taxon>
        <taxon>Methanomicrobiales</taxon>
        <taxon>Methanomicrobiaceae</taxon>
        <taxon>Methanoculleus</taxon>
    </lineage>
</organism>
<dbReference type="InterPro" id="IPR052729">
    <property type="entry name" value="Acyl/Acetyltrans_Enzymes"/>
</dbReference>
<evidence type="ECO:0000313" key="3">
    <source>
        <dbReference type="Proteomes" id="UP001273768"/>
    </source>
</evidence>
<protein>
    <submittedName>
        <fullName evidence="2">GNAT family N-acetyltransferase</fullName>
    </submittedName>
</protein>
<dbReference type="Pfam" id="PF00583">
    <property type="entry name" value="Acetyltransf_1"/>
    <property type="match status" value="1"/>
</dbReference>
<dbReference type="InterPro" id="IPR000182">
    <property type="entry name" value="GNAT_dom"/>
</dbReference>
<dbReference type="PANTHER" id="PTHR47237:SF1">
    <property type="entry name" value="SLL0310 PROTEIN"/>
    <property type="match status" value="1"/>
</dbReference>
<feature type="domain" description="N-acetyltransferase" evidence="1">
    <location>
        <begin position="143"/>
        <end position="276"/>
    </location>
</feature>
<dbReference type="Proteomes" id="UP001273768">
    <property type="component" value="Unassembled WGS sequence"/>
</dbReference>
<keyword evidence="3" id="KW-1185">Reference proteome</keyword>